<dbReference type="RefSeq" id="XP_073909425.1">
    <property type="nucleotide sequence ID" value="XM_074053324.1"/>
</dbReference>
<proteinExistence type="predicted"/>
<reference evidence="2" key="1">
    <citation type="submission" date="2025-08" db="UniProtKB">
        <authorList>
            <consortium name="RefSeq"/>
        </authorList>
    </citation>
    <scope>IDENTIFICATION</scope>
</reference>
<organism evidence="1 2">
    <name type="scientific">Castor canadensis</name>
    <name type="common">American beaver</name>
    <dbReference type="NCBI Taxonomy" id="51338"/>
    <lineage>
        <taxon>Eukaryota</taxon>
        <taxon>Metazoa</taxon>
        <taxon>Chordata</taxon>
        <taxon>Craniata</taxon>
        <taxon>Vertebrata</taxon>
        <taxon>Euteleostomi</taxon>
        <taxon>Mammalia</taxon>
        <taxon>Eutheria</taxon>
        <taxon>Euarchontoglires</taxon>
        <taxon>Glires</taxon>
        <taxon>Rodentia</taxon>
        <taxon>Castorimorpha</taxon>
        <taxon>Castoridae</taxon>
        <taxon>Castor</taxon>
    </lineage>
</organism>
<sequence>MGWGKGEPRGEAGPEGAEPARRGGAARRSWAGRARHARCPQPGSAAACNDRGAARGHLWPRLTAVTAACGAARAAEEVSASVPRLFPPWCPGLGGGAGLRLPEPGRAGPSRTERRRRQRAQTRDPPRGSRLRCAFPASAVRPRFPRQPEASRPPPLPVREPGSPVLCSPRAARARARGWCTAELGGRAPRDRPLVAWLPGPAQPSPAARACDQVRGYGPAGLGTVASWPRASLLSHRRVFGAPRPRVEPDCSRDGGALAGGSDAAPKAGCHM</sequence>
<protein>
    <submittedName>
        <fullName evidence="2">Uncharacterized protein</fullName>
    </submittedName>
</protein>
<accession>A0AC58KWZ3</accession>
<evidence type="ECO:0000313" key="2">
    <source>
        <dbReference type="RefSeq" id="XP_073909425.1"/>
    </source>
</evidence>
<dbReference type="Proteomes" id="UP001732720">
    <property type="component" value="Chromosome 14"/>
</dbReference>
<name>A0AC58KWZ3_CASCN</name>
<keyword evidence="1" id="KW-1185">Reference proteome</keyword>
<gene>
    <name evidence="2" type="primary">LOC141416281</name>
</gene>
<evidence type="ECO:0000313" key="1">
    <source>
        <dbReference type="Proteomes" id="UP001732720"/>
    </source>
</evidence>